<dbReference type="GO" id="GO:0016020">
    <property type="term" value="C:membrane"/>
    <property type="evidence" value="ECO:0007669"/>
    <property type="project" value="TreeGrafter"/>
</dbReference>
<dbReference type="InterPro" id="IPR000073">
    <property type="entry name" value="AB_hydrolase_1"/>
</dbReference>
<gene>
    <name evidence="2" type="ORF">CWE15_08660</name>
</gene>
<protein>
    <submittedName>
        <fullName evidence="2">Alpha/beta hydrolase</fullName>
    </submittedName>
</protein>
<dbReference type="Pfam" id="PF12697">
    <property type="entry name" value="Abhydrolase_6"/>
    <property type="match status" value="1"/>
</dbReference>
<dbReference type="Proteomes" id="UP000286976">
    <property type="component" value="Unassembled WGS sequence"/>
</dbReference>
<dbReference type="EMBL" id="PIPQ01000005">
    <property type="protein sequence ID" value="RUO39819.1"/>
    <property type="molecule type" value="Genomic_DNA"/>
</dbReference>
<dbReference type="SUPFAM" id="SSF53474">
    <property type="entry name" value="alpha/beta-Hydrolases"/>
    <property type="match status" value="1"/>
</dbReference>
<dbReference type="InterPro" id="IPR050266">
    <property type="entry name" value="AB_hydrolase_sf"/>
</dbReference>
<evidence type="ECO:0000259" key="1">
    <source>
        <dbReference type="Pfam" id="PF12697"/>
    </source>
</evidence>
<dbReference type="PANTHER" id="PTHR43798:SF33">
    <property type="entry name" value="HYDROLASE, PUTATIVE (AFU_ORTHOLOGUE AFUA_2G14860)-RELATED"/>
    <property type="match status" value="1"/>
</dbReference>
<comment type="caution">
    <text evidence="2">The sequence shown here is derived from an EMBL/GenBank/DDBJ whole genome shotgun (WGS) entry which is preliminary data.</text>
</comment>
<keyword evidence="3" id="KW-1185">Reference proteome</keyword>
<reference evidence="2 3" key="1">
    <citation type="journal article" date="2011" name="Front. Microbiol.">
        <title>Genomic signatures of strain selection and enhancement in Bacillus atrophaeus var. globigii, a historical biowarfare simulant.</title>
        <authorList>
            <person name="Gibbons H.S."/>
            <person name="Broomall S.M."/>
            <person name="McNew L.A."/>
            <person name="Daligault H."/>
            <person name="Chapman C."/>
            <person name="Bruce D."/>
            <person name="Karavis M."/>
            <person name="Krepps M."/>
            <person name="McGregor P.A."/>
            <person name="Hong C."/>
            <person name="Park K.H."/>
            <person name="Akmal A."/>
            <person name="Feldman A."/>
            <person name="Lin J.S."/>
            <person name="Chang W.E."/>
            <person name="Higgs B.W."/>
            <person name="Demirev P."/>
            <person name="Lindquist J."/>
            <person name="Liem A."/>
            <person name="Fochler E."/>
            <person name="Read T.D."/>
            <person name="Tapia R."/>
            <person name="Johnson S."/>
            <person name="Bishop-Lilly K.A."/>
            <person name="Detter C."/>
            <person name="Han C."/>
            <person name="Sozhamannan S."/>
            <person name="Rosenzweig C.N."/>
            <person name="Skowronski E.W."/>
        </authorList>
    </citation>
    <scope>NUCLEOTIDE SEQUENCE [LARGE SCALE GENOMIC DNA]</scope>
    <source>
        <strain evidence="2 3">AIT1</strain>
    </source>
</reference>
<accession>A0A432X0Y5</accession>
<dbReference type="GO" id="GO:0046464">
    <property type="term" value="P:acylglycerol catabolic process"/>
    <property type="evidence" value="ECO:0007669"/>
    <property type="project" value="TreeGrafter"/>
</dbReference>
<dbReference type="OrthoDB" id="5729753at2"/>
<sequence>METEVQAVSWQPWQWQAKEGFWLRGVHTQPRGLPVLHFIHGNSYCGRMYEPMWEYLYPHFDLFLHDAQGHGNSDVGGRFVGWRRSAELAKEVWLAHRHLWPDVPHIGMGHSFGGVLTSVLGATNPNLFERLWLLDPILMPPRYLRWVEPLQRIGLYKLNPYSGRARKRRDHWPDHESAYTGLVGRGMFKGWSPQAMRAYVDHGMEQVEDGVRLKCPPSREAEIFGSYMPGLWKLLPKLEVPTDILFGQDSYPFLRESQQRLLQIKQVTMETVPGGHCFMQEHPEQTAQRLVQRCAELSLA</sequence>
<keyword evidence="2" id="KW-0378">Hydrolase</keyword>
<dbReference type="Gene3D" id="3.40.50.1820">
    <property type="entry name" value="alpha/beta hydrolase"/>
    <property type="match status" value="1"/>
</dbReference>
<evidence type="ECO:0000313" key="3">
    <source>
        <dbReference type="Proteomes" id="UP000286976"/>
    </source>
</evidence>
<feature type="domain" description="AB hydrolase-1" evidence="1">
    <location>
        <begin position="38"/>
        <end position="288"/>
    </location>
</feature>
<name>A0A432X0Y5_9GAMM</name>
<proteinExistence type="predicted"/>
<organism evidence="2 3">
    <name type="scientific">Aliidiomarina taiwanensis</name>
    <dbReference type="NCBI Taxonomy" id="946228"/>
    <lineage>
        <taxon>Bacteria</taxon>
        <taxon>Pseudomonadati</taxon>
        <taxon>Pseudomonadota</taxon>
        <taxon>Gammaproteobacteria</taxon>
        <taxon>Alteromonadales</taxon>
        <taxon>Idiomarinaceae</taxon>
        <taxon>Aliidiomarina</taxon>
    </lineage>
</organism>
<dbReference type="GO" id="GO:0047372">
    <property type="term" value="F:monoacylglycerol lipase activity"/>
    <property type="evidence" value="ECO:0007669"/>
    <property type="project" value="TreeGrafter"/>
</dbReference>
<dbReference type="PANTHER" id="PTHR43798">
    <property type="entry name" value="MONOACYLGLYCEROL LIPASE"/>
    <property type="match status" value="1"/>
</dbReference>
<evidence type="ECO:0000313" key="2">
    <source>
        <dbReference type="EMBL" id="RUO39819.1"/>
    </source>
</evidence>
<dbReference type="AlphaFoldDB" id="A0A432X0Y5"/>
<dbReference type="RefSeq" id="WP_126757692.1">
    <property type="nucleotide sequence ID" value="NZ_PIPQ01000005.1"/>
</dbReference>
<dbReference type="InterPro" id="IPR029058">
    <property type="entry name" value="AB_hydrolase_fold"/>
</dbReference>